<dbReference type="Gene3D" id="3.10.20.310">
    <property type="entry name" value="membrane protein fhac"/>
    <property type="match status" value="1"/>
</dbReference>
<keyword evidence="2" id="KW-0472">Membrane</keyword>
<sequence length="243" mass="28163">MSTKQLPLILFAMLAFCRSLSVCAQVNSLQSQLIYSTNELNTYTDTTSLFTIKEIILEGNQRTKEKIILRELPFEVNERYSLSELIEKFAIARRQLMNSTLFQDVVVSLNTLQGYDAAVKVSVIERLYIFPIPFIKVVDQNLQQWVTDSKMDMGKVKYGIKTTMKNFTGRNDRFSFNITSGFTKELSFRYEGLPLDNKLRWSGSLGVWYGQNRDFQYATVAHKPLAYRNNEDFVHDFLEPTLK</sequence>
<name>A0A172TXC5_9BACT</name>
<dbReference type="KEGG" id="fla:SY85_15180"/>
<feature type="chain" id="PRO_5008001313" description="POTRA domain-containing protein" evidence="3">
    <location>
        <begin position="25"/>
        <end position="243"/>
    </location>
</feature>
<evidence type="ECO:0000313" key="5">
    <source>
        <dbReference type="EMBL" id="ANE51642.1"/>
    </source>
</evidence>
<feature type="signal peptide" evidence="3">
    <location>
        <begin position="1"/>
        <end position="24"/>
    </location>
</feature>
<dbReference type="InterPro" id="IPR034746">
    <property type="entry name" value="POTRA"/>
</dbReference>
<organism evidence="5 6">
    <name type="scientific">Flavisolibacter tropicus</name>
    <dbReference type="NCBI Taxonomy" id="1492898"/>
    <lineage>
        <taxon>Bacteria</taxon>
        <taxon>Pseudomonadati</taxon>
        <taxon>Bacteroidota</taxon>
        <taxon>Chitinophagia</taxon>
        <taxon>Chitinophagales</taxon>
        <taxon>Chitinophagaceae</taxon>
        <taxon>Flavisolibacter</taxon>
    </lineage>
</organism>
<comment type="subcellular location">
    <subcellularLocation>
        <location evidence="1">Membrane</location>
    </subcellularLocation>
</comment>
<reference evidence="6" key="1">
    <citation type="submission" date="2015-01" db="EMBL/GenBank/DDBJ databases">
        <title>Flavisolibacter sp./LCS9/ whole genome sequencing.</title>
        <authorList>
            <person name="Kim M.K."/>
            <person name="Srinivasan S."/>
            <person name="Lee J.-J."/>
        </authorList>
    </citation>
    <scope>NUCLEOTIDE SEQUENCE [LARGE SCALE GENOMIC DNA]</scope>
    <source>
        <strain evidence="6">LCS9</strain>
    </source>
</reference>
<proteinExistence type="predicted"/>
<reference evidence="5 6" key="2">
    <citation type="journal article" date="2016" name="Int. J. Syst. Evol. Microbiol.">
        <title>Flavisolibacter tropicus sp. nov., isolated from tropical soil.</title>
        <authorList>
            <person name="Lee J.J."/>
            <person name="Kang M.S."/>
            <person name="Kim G.S."/>
            <person name="Lee C.S."/>
            <person name="Lim S."/>
            <person name="Lee J."/>
            <person name="Roh S.H."/>
            <person name="Kang H."/>
            <person name="Ha J.M."/>
            <person name="Bae S."/>
            <person name="Jung H.Y."/>
            <person name="Kim M.K."/>
        </authorList>
    </citation>
    <scope>NUCLEOTIDE SEQUENCE [LARGE SCALE GENOMIC DNA]</scope>
    <source>
        <strain evidence="5 6">LCS9</strain>
    </source>
</reference>
<evidence type="ECO:0000256" key="3">
    <source>
        <dbReference type="SAM" id="SignalP"/>
    </source>
</evidence>
<evidence type="ECO:0000256" key="1">
    <source>
        <dbReference type="ARBA" id="ARBA00004370"/>
    </source>
</evidence>
<evidence type="ECO:0000259" key="4">
    <source>
        <dbReference type="PROSITE" id="PS51779"/>
    </source>
</evidence>
<dbReference type="Pfam" id="PF07244">
    <property type="entry name" value="POTRA"/>
    <property type="match status" value="1"/>
</dbReference>
<gene>
    <name evidence="5" type="ORF">SY85_15180</name>
</gene>
<dbReference type="PROSITE" id="PS51779">
    <property type="entry name" value="POTRA"/>
    <property type="match status" value="1"/>
</dbReference>
<dbReference type="InterPro" id="IPR010827">
    <property type="entry name" value="BamA/TamA_POTRA"/>
</dbReference>
<keyword evidence="3" id="KW-0732">Signal</keyword>
<dbReference type="STRING" id="1492898.SY85_15180"/>
<protein>
    <recommendedName>
        <fullName evidence="4">POTRA domain-containing protein</fullName>
    </recommendedName>
</protein>
<dbReference type="AlphaFoldDB" id="A0A172TXC5"/>
<keyword evidence="6" id="KW-1185">Reference proteome</keyword>
<evidence type="ECO:0000313" key="6">
    <source>
        <dbReference type="Proteomes" id="UP000077177"/>
    </source>
</evidence>
<feature type="domain" description="POTRA" evidence="4">
    <location>
        <begin position="50"/>
        <end position="126"/>
    </location>
</feature>
<accession>A0A172TXC5</accession>
<evidence type="ECO:0000256" key="2">
    <source>
        <dbReference type="ARBA" id="ARBA00023136"/>
    </source>
</evidence>
<dbReference type="EMBL" id="CP011390">
    <property type="protein sequence ID" value="ANE51642.1"/>
    <property type="molecule type" value="Genomic_DNA"/>
</dbReference>
<dbReference type="GO" id="GO:0019867">
    <property type="term" value="C:outer membrane"/>
    <property type="evidence" value="ECO:0007669"/>
    <property type="project" value="InterPro"/>
</dbReference>
<dbReference type="Proteomes" id="UP000077177">
    <property type="component" value="Chromosome"/>
</dbReference>